<name>A0A9X2EIZ9_9NOCA</name>
<dbReference type="CDD" id="cd02440">
    <property type="entry name" value="AdoMet_MTases"/>
    <property type="match status" value="1"/>
</dbReference>
<dbReference type="Proteomes" id="UP001139157">
    <property type="component" value="Unassembled WGS sequence"/>
</dbReference>
<evidence type="ECO:0000256" key="3">
    <source>
        <dbReference type="ARBA" id="ARBA00022691"/>
    </source>
</evidence>
<comment type="caution">
    <text evidence="4">The sequence shown here is derived from an EMBL/GenBank/DDBJ whole genome shotgun (WGS) entry which is preliminary data.</text>
</comment>
<evidence type="ECO:0000313" key="4">
    <source>
        <dbReference type="EMBL" id="MCM6779026.1"/>
    </source>
</evidence>
<keyword evidence="2 4" id="KW-0808">Transferase</keyword>
<keyword evidence="3" id="KW-0949">S-adenosyl-L-methionine</keyword>
<dbReference type="Gene3D" id="3.40.50.150">
    <property type="entry name" value="Vaccinia Virus protein VP39"/>
    <property type="match status" value="1"/>
</dbReference>
<gene>
    <name evidence="4" type="ORF">NDR86_36675</name>
</gene>
<dbReference type="GO" id="GO:0008757">
    <property type="term" value="F:S-adenosylmethionine-dependent methyltransferase activity"/>
    <property type="evidence" value="ECO:0007669"/>
    <property type="project" value="TreeGrafter"/>
</dbReference>
<keyword evidence="5" id="KW-1185">Reference proteome</keyword>
<dbReference type="GO" id="GO:0008171">
    <property type="term" value="F:O-methyltransferase activity"/>
    <property type="evidence" value="ECO:0007669"/>
    <property type="project" value="InterPro"/>
</dbReference>
<protein>
    <submittedName>
        <fullName evidence="4">Class I SAM-dependent methyltransferase</fullName>
        <ecNumber evidence="4">2.1.1.-</ecNumber>
    </submittedName>
</protein>
<dbReference type="SUPFAM" id="SSF53335">
    <property type="entry name" value="S-adenosyl-L-methionine-dependent methyltransferases"/>
    <property type="match status" value="1"/>
</dbReference>
<organism evidence="4 5">
    <name type="scientific">Nocardia pulmonis</name>
    <dbReference type="NCBI Taxonomy" id="2951408"/>
    <lineage>
        <taxon>Bacteria</taxon>
        <taxon>Bacillati</taxon>
        <taxon>Actinomycetota</taxon>
        <taxon>Actinomycetes</taxon>
        <taxon>Mycobacteriales</taxon>
        <taxon>Nocardiaceae</taxon>
        <taxon>Nocardia</taxon>
    </lineage>
</organism>
<sequence>MANQVDISHELLTYVRNISLREDPVLRSLREATLGLPLGEAMLLMPEEGQLLALLTQLTGATRVIDVGTFTGYSALWLARAIPADGRVFTCDNSKRWLAVAEQHWRLAGVRDRIEARIGDARDTLAGLRDEFGENSFDLVFVDADKTGYVDYYEAALRLLRPGGLVVVDNTLLRGRVLEAGHDDPDTAGVRAFNDLIHGDTRVDIAMLSMADGITLARKKEQAVR</sequence>
<accession>A0A9X2EIZ9</accession>
<dbReference type="PANTHER" id="PTHR10509:SF14">
    <property type="entry name" value="CAFFEOYL-COA O-METHYLTRANSFERASE 3-RELATED"/>
    <property type="match status" value="1"/>
</dbReference>
<dbReference type="RefSeq" id="WP_251918847.1">
    <property type="nucleotide sequence ID" value="NZ_JAMRXG010000034.1"/>
</dbReference>
<dbReference type="InterPro" id="IPR002935">
    <property type="entry name" value="SAM_O-MeTrfase"/>
</dbReference>
<dbReference type="EMBL" id="JAMRXG010000034">
    <property type="protein sequence ID" value="MCM6779026.1"/>
    <property type="molecule type" value="Genomic_DNA"/>
</dbReference>
<dbReference type="Pfam" id="PF01596">
    <property type="entry name" value="Methyltransf_3"/>
    <property type="match status" value="1"/>
</dbReference>
<keyword evidence="1 4" id="KW-0489">Methyltransferase</keyword>
<dbReference type="InterPro" id="IPR029063">
    <property type="entry name" value="SAM-dependent_MTases_sf"/>
</dbReference>
<evidence type="ECO:0000313" key="5">
    <source>
        <dbReference type="Proteomes" id="UP001139157"/>
    </source>
</evidence>
<dbReference type="InterPro" id="IPR050362">
    <property type="entry name" value="Cation-dep_OMT"/>
</dbReference>
<reference evidence="4" key="1">
    <citation type="submission" date="2022-06" db="EMBL/GenBank/DDBJ databases">
        <title>Novel species in genus nocardia.</title>
        <authorList>
            <person name="Li F."/>
        </authorList>
    </citation>
    <scope>NUCLEOTIDE SEQUENCE</scope>
    <source>
        <strain evidence="4">CDC141</strain>
    </source>
</reference>
<evidence type="ECO:0000256" key="2">
    <source>
        <dbReference type="ARBA" id="ARBA00022679"/>
    </source>
</evidence>
<proteinExistence type="predicted"/>
<dbReference type="GO" id="GO:0032259">
    <property type="term" value="P:methylation"/>
    <property type="evidence" value="ECO:0007669"/>
    <property type="project" value="UniProtKB-KW"/>
</dbReference>
<dbReference type="PROSITE" id="PS51682">
    <property type="entry name" value="SAM_OMT_I"/>
    <property type="match status" value="1"/>
</dbReference>
<dbReference type="PANTHER" id="PTHR10509">
    <property type="entry name" value="O-METHYLTRANSFERASE-RELATED"/>
    <property type="match status" value="1"/>
</dbReference>
<dbReference type="AlphaFoldDB" id="A0A9X2EIZ9"/>
<evidence type="ECO:0000256" key="1">
    <source>
        <dbReference type="ARBA" id="ARBA00022603"/>
    </source>
</evidence>
<dbReference type="EC" id="2.1.1.-" evidence="4"/>